<dbReference type="SMART" id="SM00360">
    <property type="entry name" value="RRM"/>
    <property type="match status" value="1"/>
</dbReference>
<gene>
    <name evidence="4" type="ORF">SADUNF_Sadunf02G0150400</name>
</gene>
<keyword evidence="5" id="KW-1185">Reference proteome</keyword>
<dbReference type="OrthoDB" id="439808at2759"/>
<dbReference type="PANTHER" id="PTHR48025">
    <property type="entry name" value="OS02G0815200 PROTEIN"/>
    <property type="match status" value="1"/>
</dbReference>
<dbReference type="Proteomes" id="UP000657918">
    <property type="component" value="Unassembled WGS sequence"/>
</dbReference>
<dbReference type="GO" id="GO:0003729">
    <property type="term" value="F:mRNA binding"/>
    <property type="evidence" value="ECO:0007669"/>
    <property type="project" value="TreeGrafter"/>
</dbReference>
<dbReference type="Gene3D" id="3.30.70.330">
    <property type="match status" value="1"/>
</dbReference>
<dbReference type="EMBL" id="JADGMS010000002">
    <property type="protein sequence ID" value="KAF9687988.1"/>
    <property type="molecule type" value="Genomic_DNA"/>
</dbReference>
<evidence type="ECO:0000256" key="2">
    <source>
        <dbReference type="PROSITE-ProRule" id="PRU00176"/>
    </source>
</evidence>
<evidence type="ECO:0000313" key="4">
    <source>
        <dbReference type="EMBL" id="KAF9687988.1"/>
    </source>
</evidence>
<dbReference type="GO" id="GO:0009535">
    <property type="term" value="C:chloroplast thylakoid membrane"/>
    <property type="evidence" value="ECO:0007669"/>
    <property type="project" value="TreeGrafter"/>
</dbReference>
<proteinExistence type="predicted"/>
<feature type="domain" description="RRM" evidence="3">
    <location>
        <begin position="1"/>
        <end position="60"/>
    </location>
</feature>
<keyword evidence="1 2" id="KW-0694">RNA-binding</keyword>
<dbReference type="PROSITE" id="PS50102">
    <property type="entry name" value="RRM"/>
    <property type="match status" value="1"/>
</dbReference>
<dbReference type="AlphaFoldDB" id="A0A835N8D3"/>
<dbReference type="InterPro" id="IPR035979">
    <property type="entry name" value="RBD_domain_sf"/>
</dbReference>
<accession>A0A835N8D3</accession>
<dbReference type="PANTHER" id="PTHR48025:SF7">
    <property type="entry name" value="RNA-BINDING (RRM_RBD_RNP MOTIFS) FAMILY PROTEIN"/>
    <property type="match status" value="1"/>
</dbReference>
<protein>
    <recommendedName>
        <fullName evidence="3">RRM domain-containing protein</fullName>
    </recommendedName>
</protein>
<evidence type="ECO:0000313" key="5">
    <source>
        <dbReference type="Proteomes" id="UP000657918"/>
    </source>
</evidence>
<dbReference type="InterPro" id="IPR050502">
    <property type="entry name" value="Euk_RNA-bind_prot"/>
</dbReference>
<reference evidence="4 5" key="1">
    <citation type="submission" date="2020-10" db="EMBL/GenBank/DDBJ databases">
        <title>Plant Genome Project.</title>
        <authorList>
            <person name="Zhang R.-G."/>
        </authorList>
    </citation>
    <scope>NUCLEOTIDE SEQUENCE [LARGE SCALE GENOMIC DNA]</scope>
    <source>
        <strain evidence="4">FAFU-HL-1</strain>
        <tissue evidence="4">Leaf</tissue>
    </source>
</reference>
<sequence length="126" mass="14167">MFKSFGSVLSVEVSRDPGTGVSRGCGYIMMSSIESARNAVSALDGSDVGGREMRVRYSFEMSYGRRNPEALNSAPTTHFFYESSHKLYKDLRNLFKRDAAFSMNGTDFYDRVLVVKRGVERRPRSG</sequence>
<dbReference type="InterPro" id="IPR000504">
    <property type="entry name" value="RRM_dom"/>
</dbReference>
<dbReference type="SUPFAM" id="SSF54928">
    <property type="entry name" value="RNA-binding domain, RBD"/>
    <property type="match status" value="1"/>
</dbReference>
<dbReference type="Pfam" id="PF00076">
    <property type="entry name" value="RRM_1"/>
    <property type="match status" value="1"/>
</dbReference>
<name>A0A835N8D3_9ROSI</name>
<comment type="caution">
    <text evidence="4">The sequence shown here is derived from an EMBL/GenBank/DDBJ whole genome shotgun (WGS) entry which is preliminary data.</text>
</comment>
<evidence type="ECO:0000259" key="3">
    <source>
        <dbReference type="PROSITE" id="PS50102"/>
    </source>
</evidence>
<dbReference type="InterPro" id="IPR012677">
    <property type="entry name" value="Nucleotide-bd_a/b_plait_sf"/>
</dbReference>
<organism evidence="4 5">
    <name type="scientific">Salix dunnii</name>
    <dbReference type="NCBI Taxonomy" id="1413687"/>
    <lineage>
        <taxon>Eukaryota</taxon>
        <taxon>Viridiplantae</taxon>
        <taxon>Streptophyta</taxon>
        <taxon>Embryophyta</taxon>
        <taxon>Tracheophyta</taxon>
        <taxon>Spermatophyta</taxon>
        <taxon>Magnoliopsida</taxon>
        <taxon>eudicotyledons</taxon>
        <taxon>Gunneridae</taxon>
        <taxon>Pentapetalae</taxon>
        <taxon>rosids</taxon>
        <taxon>fabids</taxon>
        <taxon>Malpighiales</taxon>
        <taxon>Salicaceae</taxon>
        <taxon>Saliceae</taxon>
        <taxon>Salix</taxon>
    </lineage>
</organism>
<evidence type="ECO:0000256" key="1">
    <source>
        <dbReference type="ARBA" id="ARBA00022884"/>
    </source>
</evidence>
<dbReference type="GO" id="GO:1901259">
    <property type="term" value="P:chloroplast rRNA processing"/>
    <property type="evidence" value="ECO:0007669"/>
    <property type="project" value="TreeGrafter"/>
</dbReference>